<keyword evidence="5" id="KW-0472">Membrane</keyword>
<keyword evidence="4" id="KW-0732">Signal</keyword>
<evidence type="ECO:0000256" key="7">
    <source>
        <dbReference type="ARBA" id="ARBA00023180"/>
    </source>
</evidence>
<dbReference type="InterPro" id="IPR045860">
    <property type="entry name" value="Snake_toxin-like_sf"/>
</dbReference>
<organism evidence="9 10">
    <name type="scientific">Culter alburnus</name>
    <name type="common">Topmouth culter</name>
    <dbReference type="NCBI Taxonomy" id="194366"/>
    <lineage>
        <taxon>Eukaryota</taxon>
        <taxon>Metazoa</taxon>
        <taxon>Chordata</taxon>
        <taxon>Craniata</taxon>
        <taxon>Vertebrata</taxon>
        <taxon>Euteleostomi</taxon>
        <taxon>Actinopterygii</taxon>
        <taxon>Neopterygii</taxon>
        <taxon>Teleostei</taxon>
        <taxon>Ostariophysi</taxon>
        <taxon>Cypriniformes</taxon>
        <taxon>Xenocyprididae</taxon>
        <taxon>Xenocypridinae</taxon>
        <taxon>Culter</taxon>
    </lineage>
</organism>
<sequence length="147" mass="15800">METHLSRSGLLQALLRASALCLAGVFVLSGRSGGVLLCYYRPLQARGGLCTNMTTECRPHERCFSGWRRYGPVSVLAAQGCASPELCGSNHTVTLAGSDYQISYTCCCHDRCNEAPAPENRLRQLLGVTVRPTDSITAGDPLHCPGE</sequence>
<keyword evidence="8" id="KW-0449">Lipoprotein</keyword>
<dbReference type="GO" id="GO:0035036">
    <property type="term" value="P:sperm-egg recognition"/>
    <property type="evidence" value="ECO:0007669"/>
    <property type="project" value="TreeGrafter"/>
</dbReference>
<comment type="caution">
    <text evidence="9">The sequence shown here is derived from an EMBL/GenBank/DDBJ whole genome shotgun (WGS) entry which is preliminary data.</text>
</comment>
<evidence type="ECO:0000256" key="5">
    <source>
        <dbReference type="ARBA" id="ARBA00023136"/>
    </source>
</evidence>
<accession>A0AAW1Z9Z2</accession>
<evidence type="ECO:0000313" key="10">
    <source>
        <dbReference type="Proteomes" id="UP001479290"/>
    </source>
</evidence>
<keyword evidence="2" id="KW-1003">Cell membrane</keyword>
<proteinExistence type="predicted"/>
<comment type="subcellular location">
    <subcellularLocation>
        <location evidence="1">Cell membrane</location>
        <topology evidence="1">Lipid-anchor</topology>
        <topology evidence="1">GPI-anchor</topology>
    </subcellularLocation>
</comment>
<evidence type="ECO:0000256" key="3">
    <source>
        <dbReference type="ARBA" id="ARBA00022622"/>
    </source>
</evidence>
<keyword evidence="7" id="KW-0325">Glycoprotein</keyword>
<dbReference type="InterPro" id="IPR046354">
    <property type="entry name" value="SPACA4/Bouncer"/>
</dbReference>
<dbReference type="CDD" id="cd23597">
    <property type="entry name" value="TFP_LU_ECD_Bncr"/>
    <property type="match status" value="1"/>
</dbReference>
<evidence type="ECO:0000256" key="6">
    <source>
        <dbReference type="ARBA" id="ARBA00023157"/>
    </source>
</evidence>
<dbReference type="AlphaFoldDB" id="A0AAW1Z9Z2"/>
<dbReference type="Proteomes" id="UP001479290">
    <property type="component" value="Unassembled WGS sequence"/>
</dbReference>
<keyword evidence="10" id="KW-1185">Reference proteome</keyword>
<dbReference type="GO" id="GO:0005886">
    <property type="term" value="C:plasma membrane"/>
    <property type="evidence" value="ECO:0007669"/>
    <property type="project" value="UniProtKB-SubCell"/>
</dbReference>
<protein>
    <submittedName>
        <fullName evidence="9">Uncharacterized protein</fullName>
    </submittedName>
</protein>
<dbReference type="EMBL" id="JAWDJR010000018">
    <property type="protein sequence ID" value="KAK9958276.1"/>
    <property type="molecule type" value="Genomic_DNA"/>
</dbReference>
<name>A0AAW1Z9Z2_CULAL</name>
<evidence type="ECO:0000256" key="2">
    <source>
        <dbReference type="ARBA" id="ARBA00022475"/>
    </source>
</evidence>
<evidence type="ECO:0000256" key="4">
    <source>
        <dbReference type="ARBA" id="ARBA00022729"/>
    </source>
</evidence>
<evidence type="ECO:0000313" key="9">
    <source>
        <dbReference type="EMBL" id="KAK9958276.1"/>
    </source>
</evidence>
<evidence type="ECO:0000256" key="1">
    <source>
        <dbReference type="ARBA" id="ARBA00004609"/>
    </source>
</evidence>
<keyword evidence="6" id="KW-1015">Disulfide bond</keyword>
<gene>
    <name evidence="9" type="ORF">ABG768_010411</name>
</gene>
<reference evidence="9 10" key="1">
    <citation type="submission" date="2024-05" db="EMBL/GenBank/DDBJ databases">
        <title>A high-quality chromosomal-level genome assembly of Topmouth culter (Culter alburnus).</title>
        <authorList>
            <person name="Zhao H."/>
        </authorList>
    </citation>
    <scope>NUCLEOTIDE SEQUENCE [LARGE SCALE GENOMIC DNA]</scope>
    <source>
        <strain evidence="9">CATC2023</strain>
        <tissue evidence="9">Muscle</tissue>
    </source>
</reference>
<dbReference type="PANTHER" id="PTHR47613:SF1">
    <property type="entry name" value="SPERM ACROSOME MEMBRANE-ASSOCIATED PROTEIN 4"/>
    <property type="match status" value="1"/>
</dbReference>
<keyword evidence="3" id="KW-0336">GPI-anchor</keyword>
<dbReference type="SUPFAM" id="SSF57302">
    <property type="entry name" value="Snake toxin-like"/>
    <property type="match status" value="1"/>
</dbReference>
<dbReference type="Gene3D" id="2.10.60.10">
    <property type="entry name" value="CD59"/>
    <property type="match status" value="1"/>
</dbReference>
<dbReference type="GO" id="GO:0098552">
    <property type="term" value="C:side of membrane"/>
    <property type="evidence" value="ECO:0007669"/>
    <property type="project" value="UniProtKB-KW"/>
</dbReference>
<evidence type="ECO:0000256" key="8">
    <source>
        <dbReference type="ARBA" id="ARBA00023288"/>
    </source>
</evidence>
<dbReference type="PANTHER" id="PTHR47613">
    <property type="entry name" value="SPERM ACROSOME MEMBRANE-ASSOCIATED PROTEIN 4"/>
    <property type="match status" value="1"/>
</dbReference>